<dbReference type="AlphaFoldDB" id="A0A8D8DVW8"/>
<reference evidence="2" key="1">
    <citation type="submission" date="2021-05" db="EMBL/GenBank/DDBJ databases">
        <authorList>
            <person name="Alioto T."/>
            <person name="Alioto T."/>
            <person name="Gomez Garrido J."/>
        </authorList>
    </citation>
    <scope>NUCLEOTIDE SEQUENCE</scope>
</reference>
<dbReference type="EMBL" id="HBUE01285270">
    <property type="protein sequence ID" value="CAG6571183.1"/>
    <property type="molecule type" value="Transcribed_RNA"/>
</dbReference>
<dbReference type="EMBL" id="HBUE01179686">
    <property type="protein sequence ID" value="CAG6519631.1"/>
    <property type="molecule type" value="Transcribed_RNA"/>
</dbReference>
<accession>A0A8D8DVW8</accession>
<proteinExistence type="predicted"/>
<organism evidence="2">
    <name type="scientific">Culex pipiens</name>
    <name type="common">House mosquito</name>
    <dbReference type="NCBI Taxonomy" id="7175"/>
    <lineage>
        <taxon>Eukaryota</taxon>
        <taxon>Metazoa</taxon>
        <taxon>Ecdysozoa</taxon>
        <taxon>Arthropoda</taxon>
        <taxon>Hexapoda</taxon>
        <taxon>Insecta</taxon>
        <taxon>Pterygota</taxon>
        <taxon>Neoptera</taxon>
        <taxon>Endopterygota</taxon>
        <taxon>Diptera</taxon>
        <taxon>Nematocera</taxon>
        <taxon>Culicoidea</taxon>
        <taxon>Culicidae</taxon>
        <taxon>Culicinae</taxon>
        <taxon>Culicini</taxon>
        <taxon>Culex</taxon>
        <taxon>Culex</taxon>
    </lineage>
</organism>
<sequence length="116" mass="12725">MQESYNFLFNYIYTVRMGFLNLGTCGHCCCDGDRSGKLLLQRSLLGLSVDVIRHVTYTSETADGRHCRPAATSVNRRCCHPAPGSARQSAPPCFVRAAPTDRPARLPGRIPATAVR</sequence>
<evidence type="ECO:0000256" key="1">
    <source>
        <dbReference type="SAM" id="MobiDB-lite"/>
    </source>
</evidence>
<name>A0A8D8DVW8_CULPI</name>
<dbReference type="EMBL" id="HBUE01285268">
    <property type="protein sequence ID" value="CAG6571182.1"/>
    <property type="molecule type" value="Transcribed_RNA"/>
</dbReference>
<protein>
    <submittedName>
        <fullName evidence="2">(northern house mosquito) hypothetical protein</fullName>
    </submittedName>
</protein>
<evidence type="ECO:0000313" key="2">
    <source>
        <dbReference type="EMBL" id="CAG6519632.1"/>
    </source>
</evidence>
<feature type="region of interest" description="Disordered" evidence="1">
    <location>
        <begin position="82"/>
        <end position="116"/>
    </location>
</feature>
<dbReference type="EMBL" id="HBUE01179688">
    <property type="protein sequence ID" value="CAG6519632.1"/>
    <property type="molecule type" value="Transcribed_RNA"/>
</dbReference>